<evidence type="ECO:0000256" key="4">
    <source>
        <dbReference type="ARBA" id="ARBA00022759"/>
    </source>
</evidence>
<feature type="domain" description="XPG-I" evidence="7">
    <location>
        <begin position="360"/>
        <end position="430"/>
    </location>
</feature>
<dbReference type="SMART" id="SM00279">
    <property type="entry name" value="HhH2"/>
    <property type="match status" value="1"/>
</dbReference>
<dbReference type="GO" id="GO:0003677">
    <property type="term" value="F:DNA binding"/>
    <property type="evidence" value="ECO:0007669"/>
    <property type="project" value="InterPro"/>
</dbReference>
<dbReference type="HOGENOM" id="CLU_021984_0_0_1"/>
<proteinExistence type="predicted"/>
<evidence type="ECO:0000313" key="10">
    <source>
        <dbReference type="Proteomes" id="UP000053257"/>
    </source>
</evidence>
<evidence type="ECO:0000256" key="3">
    <source>
        <dbReference type="ARBA" id="ARBA00022723"/>
    </source>
</evidence>
<dbReference type="Pfam" id="PF00867">
    <property type="entry name" value="XPG_I"/>
    <property type="match status" value="1"/>
</dbReference>
<dbReference type="Pfam" id="PF00752">
    <property type="entry name" value="XPG_N"/>
    <property type="match status" value="1"/>
</dbReference>
<keyword evidence="3" id="KW-0479">Metal-binding</keyword>
<evidence type="ECO:0000313" key="9">
    <source>
        <dbReference type="EMBL" id="KIP12136.1"/>
    </source>
</evidence>
<evidence type="ECO:0000256" key="5">
    <source>
        <dbReference type="ARBA" id="ARBA00022801"/>
    </source>
</evidence>
<sequence>MGVLGLVPFLQKAYPNVLKVIPDRFRELYGKTVVFDGTLITQRFHFAPMPQSHRHVLGWYRMLEELKECGVSAICVFDGKERSLAKQFEVARRRDARKLLAARGRVEIDRLKRLLMLNTIMKTWGMLSDREKESTSRTFREATLRLKPIRPLPLPASNFFDPPQPTGVLQHPPQFASQNYQERDHRSLHCSPSTPHDMADEFLEAIPSHENPSADGEALSGLIEDIEPDIVSLASPNEEAPGLPDVGEIGTTLTALYTGYRASLERLRSLLQTTSQSFHSKNDGTDDSTTEYLMSKTQARLIVEEGTFWAKLEDFTLVQEDASQQAADLVQKSRLLSDSYARRTNPPTTQTYNECKEIIRAMGISCIETDGPFEAEALAASIVLHGQADFVGSEDTDVLVYGAPLMRNIAKKTDPLIILYGSDIRTALQLDQDQFIDFALLLGTDFSRRIKNVGPNRALKFIREYGSIEEILQREPQYPPREALALYLQQVEVARTVFHTLPPVPDTSTLQNQEPDDTAVQEILHRYGLWTELSHDYDWSYANALSGNYFDDNPAAA</sequence>
<dbReference type="GO" id="GO:0046872">
    <property type="term" value="F:metal ion binding"/>
    <property type="evidence" value="ECO:0007669"/>
    <property type="project" value="UniProtKB-KW"/>
</dbReference>
<keyword evidence="4" id="KW-0255">Endonuclease</keyword>
<dbReference type="GO" id="GO:0017108">
    <property type="term" value="F:5'-flap endonuclease activity"/>
    <property type="evidence" value="ECO:0007669"/>
    <property type="project" value="TreeGrafter"/>
</dbReference>
<keyword evidence="6" id="KW-0460">Magnesium</keyword>
<dbReference type="Gene3D" id="1.10.150.20">
    <property type="entry name" value="5' to 3' exonuclease, C-terminal subdomain"/>
    <property type="match status" value="1"/>
</dbReference>
<dbReference type="InterPro" id="IPR029060">
    <property type="entry name" value="PIN-like_dom_sf"/>
</dbReference>
<dbReference type="PANTHER" id="PTHR11081">
    <property type="entry name" value="FLAP ENDONUCLEASE FAMILY MEMBER"/>
    <property type="match status" value="1"/>
</dbReference>
<dbReference type="InterPro" id="IPR006086">
    <property type="entry name" value="XPG-I_dom"/>
</dbReference>
<gene>
    <name evidence="9" type="ORF">PHLGIDRAFT_62434</name>
</gene>
<feature type="domain" description="XPG N-terminal" evidence="8">
    <location>
        <begin position="1"/>
        <end position="100"/>
    </location>
</feature>
<accession>A0A0C3S6Z8</accession>
<dbReference type="EMBL" id="KN840441">
    <property type="protein sequence ID" value="KIP12136.1"/>
    <property type="molecule type" value="Genomic_DNA"/>
</dbReference>
<evidence type="ECO:0000259" key="7">
    <source>
        <dbReference type="SMART" id="SM00484"/>
    </source>
</evidence>
<keyword evidence="10" id="KW-1185">Reference proteome</keyword>
<dbReference type="SMART" id="SM00485">
    <property type="entry name" value="XPGN"/>
    <property type="match status" value="1"/>
</dbReference>
<evidence type="ECO:0008006" key="11">
    <source>
        <dbReference type="Google" id="ProtNLM"/>
    </source>
</evidence>
<evidence type="ECO:0000256" key="1">
    <source>
        <dbReference type="ARBA" id="ARBA00001946"/>
    </source>
</evidence>
<dbReference type="SUPFAM" id="SSF47807">
    <property type="entry name" value="5' to 3' exonuclease, C-terminal subdomain"/>
    <property type="match status" value="1"/>
</dbReference>
<dbReference type="InterPro" id="IPR008918">
    <property type="entry name" value="HhH2"/>
</dbReference>
<dbReference type="InterPro" id="IPR036279">
    <property type="entry name" value="5-3_exonuclease_C_sf"/>
</dbReference>
<dbReference type="PANTHER" id="PTHR11081:SF9">
    <property type="entry name" value="FLAP ENDONUCLEASE 1"/>
    <property type="match status" value="1"/>
</dbReference>
<dbReference type="CDD" id="cd09897">
    <property type="entry name" value="H3TH_FEN1-XPG-like"/>
    <property type="match status" value="1"/>
</dbReference>
<keyword evidence="2" id="KW-0540">Nuclease</keyword>
<name>A0A0C3S6Z8_PHLG1</name>
<dbReference type="AlphaFoldDB" id="A0A0C3S6Z8"/>
<dbReference type="GO" id="GO:0006281">
    <property type="term" value="P:DNA repair"/>
    <property type="evidence" value="ECO:0007669"/>
    <property type="project" value="UniProtKB-ARBA"/>
</dbReference>
<dbReference type="Gene3D" id="3.40.50.1010">
    <property type="entry name" value="5'-nuclease"/>
    <property type="match status" value="2"/>
</dbReference>
<comment type="cofactor">
    <cofactor evidence="1">
        <name>Mg(2+)</name>
        <dbReference type="ChEBI" id="CHEBI:18420"/>
    </cofactor>
</comment>
<keyword evidence="5" id="KW-0378">Hydrolase</keyword>
<evidence type="ECO:0000259" key="8">
    <source>
        <dbReference type="SMART" id="SM00485"/>
    </source>
</evidence>
<evidence type="ECO:0000256" key="2">
    <source>
        <dbReference type="ARBA" id="ARBA00022722"/>
    </source>
</evidence>
<dbReference type="Proteomes" id="UP000053257">
    <property type="component" value="Unassembled WGS sequence"/>
</dbReference>
<dbReference type="PRINTS" id="PR00853">
    <property type="entry name" value="XPGRADSUPER"/>
</dbReference>
<dbReference type="SUPFAM" id="SSF88723">
    <property type="entry name" value="PIN domain-like"/>
    <property type="match status" value="1"/>
</dbReference>
<dbReference type="STRING" id="745531.A0A0C3S6Z8"/>
<dbReference type="InterPro" id="IPR006085">
    <property type="entry name" value="XPG_DNA_repair_N"/>
</dbReference>
<evidence type="ECO:0000256" key="6">
    <source>
        <dbReference type="ARBA" id="ARBA00022842"/>
    </source>
</evidence>
<organism evidence="9 10">
    <name type="scientific">Phlebiopsis gigantea (strain 11061_1 CR5-6)</name>
    <name type="common">White-rot fungus</name>
    <name type="synonym">Peniophora gigantea</name>
    <dbReference type="NCBI Taxonomy" id="745531"/>
    <lineage>
        <taxon>Eukaryota</taxon>
        <taxon>Fungi</taxon>
        <taxon>Dikarya</taxon>
        <taxon>Basidiomycota</taxon>
        <taxon>Agaricomycotina</taxon>
        <taxon>Agaricomycetes</taxon>
        <taxon>Polyporales</taxon>
        <taxon>Phanerochaetaceae</taxon>
        <taxon>Phlebiopsis</taxon>
    </lineage>
</organism>
<dbReference type="SMART" id="SM00484">
    <property type="entry name" value="XPGI"/>
    <property type="match status" value="1"/>
</dbReference>
<dbReference type="InterPro" id="IPR006084">
    <property type="entry name" value="XPG/Rad2"/>
</dbReference>
<dbReference type="OrthoDB" id="31113at2759"/>
<protein>
    <recommendedName>
        <fullName evidence="11">XPG-I domain-containing protein</fullName>
    </recommendedName>
</protein>
<reference evidence="9 10" key="1">
    <citation type="journal article" date="2014" name="PLoS Genet.">
        <title>Analysis of the Phlebiopsis gigantea genome, transcriptome and secretome provides insight into its pioneer colonization strategies of wood.</title>
        <authorList>
            <person name="Hori C."/>
            <person name="Ishida T."/>
            <person name="Igarashi K."/>
            <person name="Samejima M."/>
            <person name="Suzuki H."/>
            <person name="Master E."/>
            <person name="Ferreira P."/>
            <person name="Ruiz-Duenas F.J."/>
            <person name="Held B."/>
            <person name="Canessa P."/>
            <person name="Larrondo L.F."/>
            <person name="Schmoll M."/>
            <person name="Druzhinina I.S."/>
            <person name="Kubicek C.P."/>
            <person name="Gaskell J.A."/>
            <person name="Kersten P."/>
            <person name="St John F."/>
            <person name="Glasner J."/>
            <person name="Sabat G."/>
            <person name="Splinter BonDurant S."/>
            <person name="Syed K."/>
            <person name="Yadav J."/>
            <person name="Mgbeahuruike A.C."/>
            <person name="Kovalchuk A."/>
            <person name="Asiegbu F.O."/>
            <person name="Lackner G."/>
            <person name="Hoffmeister D."/>
            <person name="Rencoret J."/>
            <person name="Gutierrez A."/>
            <person name="Sun H."/>
            <person name="Lindquist E."/>
            <person name="Barry K."/>
            <person name="Riley R."/>
            <person name="Grigoriev I.V."/>
            <person name="Henrissat B."/>
            <person name="Kues U."/>
            <person name="Berka R.M."/>
            <person name="Martinez A.T."/>
            <person name="Covert S.F."/>
            <person name="Blanchette R.A."/>
            <person name="Cullen D."/>
        </authorList>
    </citation>
    <scope>NUCLEOTIDE SEQUENCE [LARGE SCALE GENOMIC DNA]</scope>
    <source>
        <strain evidence="9 10">11061_1 CR5-6</strain>
    </source>
</reference>